<feature type="compositionally biased region" description="Polar residues" evidence="1">
    <location>
        <begin position="1"/>
        <end position="10"/>
    </location>
</feature>
<accession>A0A517R961</accession>
<dbReference type="AlphaFoldDB" id="A0A517R961"/>
<keyword evidence="3" id="KW-1185">Reference proteome</keyword>
<dbReference type="EMBL" id="CP036269">
    <property type="protein sequence ID" value="QDT40323.1"/>
    <property type="molecule type" value="Genomic_DNA"/>
</dbReference>
<reference evidence="2 3" key="1">
    <citation type="submission" date="2019-02" db="EMBL/GenBank/DDBJ databases">
        <title>Deep-cultivation of Planctomycetes and their phenomic and genomic characterization uncovers novel biology.</title>
        <authorList>
            <person name="Wiegand S."/>
            <person name="Jogler M."/>
            <person name="Boedeker C."/>
            <person name="Pinto D."/>
            <person name="Vollmers J."/>
            <person name="Rivas-Marin E."/>
            <person name="Kohn T."/>
            <person name="Peeters S.H."/>
            <person name="Heuer A."/>
            <person name="Rast P."/>
            <person name="Oberbeckmann S."/>
            <person name="Bunk B."/>
            <person name="Jeske O."/>
            <person name="Meyerdierks A."/>
            <person name="Storesund J.E."/>
            <person name="Kallscheuer N."/>
            <person name="Luecker S."/>
            <person name="Lage O.M."/>
            <person name="Pohl T."/>
            <person name="Merkel B.J."/>
            <person name="Hornburger P."/>
            <person name="Mueller R.-W."/>
            <person name="Bruemmer F."/>
            <person name="Labrenz M."/>
            <person name="Spormann A.M."/>
            <person name="Op den Camp H."/>
            <person name="Overmann J."/>
            <person name="Amann R."/>
            <person name="Jetten M.S.M."/>
            <person name="Mascher T."/>
            <person name="Medema M.H."/>
            <person name="Devos D.P."/>
            <person name="Kaster A.-K."/>
            <person name="Ovreas L."/>
            <person name="Rohde M."/>
            <person name="Galperin M.Y."/>
            <person name="Jogler C."/>
        </authorList>
    </citation>
    <scope>NUCLEOTIDE SEQUENCE [LARGE SCALE GENOMIC DNA]</scope>
    <source>
        <strain evidence="2 3">Pan241w</strain>
    </source>
</reference>
<organism evidence="2 3">
    <name type="scientific">Gimesia alba</name>
    <dbReference type="NCBI Taxonomy" id="2527973"/>
    <lineage>
        <taxon>Bacteria</taxon>
        <taxon>Pseudomonadati</taxon>
        <taxon>Planctomycetota</taxon>
        <taxon>Planctomycetia</taxon>
        <taxon>Planctomycetales</taxon>
        <taxon>Planctomycetaceae</taxon>
        <taxon>Gimesia</taxon>
    </lineage>
</organism>
<name>A0A517R961_9PLAN</name>
<feature type="region of interest" description="Disordered" evidence="1">
    <location>
        <begin position="1"/>
        <end position="20"/>
    </location>
</feature>
<gene>
    <name evidence="2" type="ORF">Pan241w_03790</name>
</gene>
<feature type="compositionally biased region" description="Polar residues" evidence="1">
    <location>
        <begin position="293"/>
        <end position="310"/>
    </location>
</feature>
<feature type="region of interest" description="Disordered" evidence="1">
    <location>
        <begin position="395"/>
        <end position="430"/>
    </location>
</feature>
<dbReference type="InterPro" id="IPR018777">
    <property type="entry name" value="Replication_initiator_prot_A"/>
</dbReference>
<dbReference type="KEGG" id="gaz:Pan241w_03790"/>
<protein>
    <submittedName>
        <fullName evidence="2">Replication initiator protein A</fullName>
    </submittedName>
</protein>
<evidence type="ECO:0000256" key="1">
    <source>
        <dbReference type="SAM" id="MobiDB-lite"/>
    </source>
</evidence>
<dbReference type="Pfam" id="PF10134">
    <property type="entry name" value="RPA"/>
    <property type="match status" value="1"/>
</dbReference>
<feature type="region of interest" description="Disordered" evidence="1">
    <location>
        <begin position="293"/>
        <end position="314"/>
    </location>
</feature>
<evidence type="ECO:0000313" key="2">
    <source>
        <dbReference type="EMBL" id="QDT40323.1"/>
    </source>
</evidence>
<dbReference type="Proteomes" id="UP000317171">
    <property type="component" value="Chromosome"/>
</dbReference>
<dbReference type="OrthoDB" id="9774004at2"/>
<sequence length="479" mass="55781">MSDVATSQRLEPSHERGRDELNLIDFPIAVLQHQQPKDKNGGRPDELVSEIEAFDKDLKKVVPRTLTRRTASKHGFPTPLEDEVLVALLTLTRIKNGFSQPRVKFRNGELFDLMKWPHNGSSNQRLAIALDRLTGLTLKYENSWSTEAGTFEKEFTTGLLESYQLTKQVRGRGERSREASWFQWASEVFADIQRGNVRTLNTDQFFSLQRPISRRMYRFLDKHLSEEPKFEMDLIMFASHLGLAETQHIGKIKERLATGVRELEQIPGFIDPLPPSERYQKLGPGNWQIQFQRSGAQQTTTESRIPTSSPKRAPNAAENMIKDFYQSWNGNQQHQPTVKERQQAEHVIQQYGLEMVQQILPGVIKAMRVQFPEARAFGATMVYWNDVAQQWNQRQQREQQEKAQNIQEQQEERQRQQEKQHQDKYRTQWNQLPEADRDEIRQAVMQTCSRTVRQFIEQGKYDDPLVMMACLAELAKRDS</sequence>
<evidence type="ECO:0000313" key="3">
    <source>
        <dbReference type="Proteomes" id="UP000317171"/>
    </source>
</evidence>
<proteinExistence type="predicted"/>
<feature type="compositionally biased region" description="Basic and acidic residues" evidence="1">
    <location>
        <begin position="11"/>
        <end position="20"/>
    </location>
</feature>
<feature type="compositionally biased region" description="Basic and acidic residues" evidence="1">
    <location>
        <begin position="410"/>
        <end position="426"/>
    </location>
</feature>